<proteinExistence type="predicted"/>
<accession>B4R6K8</accession>
<keyword evidence="3" id="KW-1185">Reference proteome</keyword>
<feature type="compositionally biased region" description="Polar residues" evidence="1">
    <location>
        <begin position="96"/>
        <end position="107"/>
    </location>
</feature>
<reference evidence="2 3" key="1">
    <citation type="journal article" date="2007" name="Nature">
        <title>Evolution of genes and genomes on the Drosophila phylogeny.</title>
        <authorList>
            <consortium name="Drosophila 12 Genomes Consortium"/>
            <person name="Clark A.G."/>
            <person name="Eisen M.B."/>
            <person name="Smith D.R."/>
            <person name="Bergman C.M."/>
            <person name="Oliver B."/>
            <person name="Markow T.A."/>
            <person name="Kaufman T.C."/>
            <person name="Kellis M."/>
            <person name="Gelbart W."/>
            <person name="Iyer V.N."/>
            <person name="Pollard D.A."/>
            <person name="Sackton T.B."/>
            <person name="Larracuente A.M."/>
            <person name="Singh N.D."/>
            <person name="Abad J.P."/>
            <person name="Abt D.N."/>
            <person name="Adryan B."/>
            <person name="Aguade M."/>
            <person name="Akashi H."/>
            <person name="Anderson W.W."/>
            <person name="Aquadro C.F."/>
            <person name="Ardell D.H."/>
            <person name="Arguello R."/>
            <person name="Artieri C.G."/>
            <person name="Barbash D.A."/>
            <person name="Barker D."/>
            <person name="Barsanti P."/>
            <person name="Batterham P."/>
            <person name="Batzoglou S."/>
            <person name="Begun D."/>
            <person name="Bhutkar A."/>
            <person name="Blanco E."/>
            <person name="Bosak S.A."/>
            <person name="Bradley R.K."/>
            <person name="Brand A.D."/>
            <person name="Brent M.R."/>
            <person name="Brooks A.N."/>
            <person name="Brown R.H."/>
            <person name="Butlin R.K."/>
            <person name="Caggese C."/>
            <person name="Calvi B.R."/>
            <person name="Bernardo de Carvalho A."/>
            <person name="Caspi A."/>
            <person name="Castrezana S."/>
            <person name="Celniker S.E."/>
            <person name="Chang J.L."/>
            <person name="Chapple C."/>
            <person name="Chatterji S."/>
            <person name="Chinwalla A."/>
            <person name="Civetta A."/>
            <person name="Clifton S.W."/>
            <person name="Comeron J.M."/>
            <person name="Costello J.C."/>
            <person name="Coyne J.A."/>
            <person name="Daub J."/>
            <person name="David R.G."/>
            <person name="Delcher A.L."/>
            <person name="Delehaunty K."/>
            <person name="Do C.B."/>
            <person name="Ebling H."/>
            <person name="Edwards K."/>
            <person name="Eickbush T."/>
            <person name="Evans J.D."/>
            <person name="Filipski A."/>
            <person name="Findeiss S."/>
            <person name="Freyhult E."/>
            <person name="Fulton L."/>
            <person name="Fulton R."/>
            <person name="Garcia A.C."/>
            <person name="Gardiner A."/>
            <person name="Garfield D.A."/>
            <person name="Garvin B.E."/>
            <person name="Gibson G."/>
            <person name="Gilbert D."/>
            <person name="Gnerre S."/>
            <person name="Godfrey J."/>
            <person name="Good R."/>
            <person name="Gotea V."/>
            <person name="Gravely B."/>
            <person name="Greenberg A.J."/>
            <person name="Griffiths-Jones S."/>
            <person name="Gross S."/>
            <person name="Guigo R."/>
            <person name="Gustafson E.A."/>
            <person name="Haerty W."/>
            <person name="Hahn M.W."/>
            <person name="Halligan D.L."/>
            <person name="Halpern A.L."/>
            <person name="Halter G.M."/>
            <person name="Han M.V."/>
            <person name="Heger A."/>
            <person name="Hillier L."/>
            <person name="Hinrichs A.S."/>
            <person name="Holmes I."/>
            <person name="Hoskins R.A."/>
            <person name="Hubisz M.J."/>
            <person name="Hultmark D."/>
            <person name="Huntley M.A."/>
            <person name="Jaffe D.B."/>
            <person name="Jagadeeshan S."/>
            <person name="Jeck W.R."/>
            <person name="Johnson J."/>
            <person name="Jones C.D."/>
            <person name="Jordan W.C."/>
            <person name="Karpen G.H."/>
            <person name="Kataoka E."/>
            <person name="Keightley P.D."/>
            <person name="Kheradpour P."/>
            <person name="Kirkness E.F."/>
            <person name="Koerich L.B."/>
            <person name="Kristiansen K."/>
            <person name="Kudrna D."/>
            <person name="Kulathinal R.J."/>
            <person name="Kumar S."/>
            <person name="Kwok R."/>
            <person name="Lander E."/>
            <person name="Langley C.H."/>
            <person name="Lapoint R."/>
            <person name="Lazzaro B.P."/>
            <person name="Lee S.J."/>
            <person name="Levesque L."/>
            <person name="Li R."/>
            <person name="Lin C.F."/>
            <person name="Lin M.F."/>
            <person name="Lindblad-Toh K."/>
            <person name="Llopart A."/>
            <person name="Long M."/>
            <person name="Low L."/>
            <person name="Lozovsky E."/>
            <person name="Lu J."/>
            <person name="Luo M."/>
            <person name="Machado C.A."/>
            <person name="Makalowski W."/>
            <person name="Marzo M."/>
            <person name="Matsuda M."/>
            <person name="Matzkin L."/>
            <person name="McAllister B."/>
            <person name="McBride C.S."/>
            <person name="McKernan B."/>
            <person name="McKernan K."/>
            <person name="Mendez-Lago M."/>
            <person name="Minx P."/>
            <person name="Mollenhauer M.U."/>
            <person name="Montooth K."/>
            <person name="Mount S.M."/>
            <person name="Mu X."/>
            <person name="Myers E."/>
            <person name="Negre B."/>
            <person name="Newfeld S."/>
            <person name="Nielsen R."/>
            <person name="Noor M.A."/>
            <person name="O'Grady P."/>
            <person name="Pachter L."/>
            <person name="Papaceit M."/>
            <person name="Parisi M.J."/>
            <person name="Parisi M."/>
            <person name="Parts L."/>
            <person name="Pedersen J.S."/>
            <person name="Pesole G."/>
            <person name="Phillippy A.M."/>
            <person name="Ponting C.P."/>
            <person name="Pop M."/>
            <person name="Porcelli D."/>
            <person name="Powell J.R."/>
            <person name="Prohaska S."/>
            <person name="Pruitt K."/>
            <person name="Puig M."/>
            <person name="Quesneville H."/>
            <person name="Ram K.R."/>
            <person name="Rand D."/>
            <person name="Rasmussen M.D."/>
            <person name="Reed L.K."/>
            <person name="Reenan R."/>
            <person name="Reily A."/>
            <person name="Remington K.A."/>
            <person name="Rieger T.T."/>
            <person name="Ritchie M.G."/>
            <person name="Robin C."/>
            <person name="Rogers Y.H."/>
            <person name="Rohde C."/>
            <person name="Rozas J."/>
            <person name="Rubenfield M.J."/>
            <person name="Ruiz A."/>
            <person name="Russo S."/>
            <person name="Salzberg S.L."/>
            <person name="Sanchez-Gracia A."/>
            <person name="Saranga D.J."/>
            <person name="Sato H."/>
            <person name="Schaeffer S.W."/>
            <person name="Schatz M.C."/>
            <person name="Schlenke T."/>
            <person name="Schwartz R."/>
            <person name="Segarra C."/>
            <person name="Singh R.S."/>
            <person name="Sirot L."/>
            <person name="Sirota M."/>
            <person name="Sisneros N.B."/>
            <person name="Smith C.D."/>
            <person name="Smith T.F."/>
            <person name="Spieth J."/>
            <person name="Stage D.E."/>
            <person name="Stark A."/>
            <person name="Stephan W."/>
            <person name="Strausberg R.L."/>
            <person name="Strempel S."/>
            <person name="Sturgill D."/>
            <person name="Sutton G."/>
            <person name="Sutton G.G."/>
            <person name="Tao W."/>
            <person name="Teichmann S."/>
            <person name="Tobari Y.N."/>
            <person name="Tomimura Y."/>
            <person name="Tsolas J.M."/>
            <person name="Valente V.L."/>
            <person name="Venter E."/>
            <person name="Venter J.C."/>
            <person name="Vicario S."/>
            <person name="Vieira F.G."/>
            <person name="Vilella A.J."/>
            <person name="Villasante A."/>
            <person name="Walenz B."/>
            <person name="Wang J."/>
            <person name="Wasserman M."/>
            <person name="Watts T."/>
            <person name="Wilson D."/>
            <person name="Wilson R.K."/>
            <person name="Wing R.A."/>
            <person name="Wolfner M.F."/>
            <person name="Wong A."/>
            <person name="Wong G.K."/>
            <person name="Wu C.I."/>
            <person name="Wu G."/>
            <person name="Yamamoto D."/>
            <person name="Yang H.P."/>
            <person name="Yang S.P."/>
            <person name="Yorke J.A."/>
            <person name="Yoshida K."/>
            <person name="Zdobnov E."/>
            <person name="Zhang P."/>
            <person name="Zhang Y."/>
            <person name="Zimin A.V."/>
            <person name="Baldwin J."/>
            <person name="Abdouelleil A."/>
            <person name="Abdulkadir J."/>
            <person name="Abebe A."/>
            <person name="Abera B."/>
            <person name="Abreu J."/>
            <person name="Acer S.C."/>
            <person name="Aftuck L."/>
            <person name="Alexander A."/>
            <person name="An P."/>
            <person name="Anderson E."/>
            <person name="Anderson S."/>
            <person name="Arachi H."/>
            <person name="Azer M."/>
            <person name="Bachantsang P."/>
            <person name="Barry A."/>
            <person name="Bayul T."/>
            <person name="Berlin A."/>
            <person name="Bessette D."/>
            <person name="Bloom T."/>
            <person name="Blye J."/>
            <person name="Boguslavskiy L."/>
            <person name="Bonnet C."/>
            <person name="Boukhgalter B."/>
            <person name="Bourzgui I."/>
            <person name="Brown A."/>
            <person name="Cahill P."/>
            <person name="Channer S."/>
            <person name="Cheshatsang Y."/>
            <person name="Chuda L."/>
            <person name="Citroen M."/>
            <person name="Collymore A."/>
            <person name="Cooke P."/>
            <person name="Costello M."/>
            <person name="D'Aco K."/>
            <person name="Daza R."/>
            <person name="De Haan G."/>
            <person name="DeGray S."/>
            <person name="DeMaso C."/>
            <person name="Dhargay N."/>
            <person name="Dooley K."/>
            <person name="Dooley E."/>
            <person name="Doricent M."/>
            <person name="Dorje P."/>
            <person name="Dorjee K."/>
            <person name="Dupes A."/>
            <person name="Elong R."/>
            <person name="Falk J."/>
            <person name="Farina A."/>
            <person name="Faro S."/>
            <person name="Ferguson D."/>
            <person name="Fisher S."/>
            <person name="Foley C.D."/>
            <person name="Franke A."/>
            <person name="Friedrich D."/>
            <person name="Gadbois L."/>
            <person name="Gearin G."/>
            <person name="Gearin C.R."/>
            <person name="Giannoukos G."/>
            <person name="Goode T."/>
            <person name="Graham J."/>
            <person name="Grandbois E."/>
            <person name="Grewal S."/>
            <person name="Gyaltsen K."/>
            <person name="Hafez N."/>
            <person name="Hagos B."/>
            <person name="Hall J."/>
            <person name="Henson C."/>
            <person name="Hollinger A."/>
            <person name="Honan T."/>
            <person name="Huard M.D."/>
            <person name="Hughes L."/>
            <person name="Hurhula B."/>
            <person name="Husby M.E."/>
            <person name="Kamat A."/>
            <person name="Kanga B."/>
            <person name="Kashin S."/>
            <person name="Khazanovich D."/>
            <person name="Kisner P."/>
            <person name="Lance K."/>
            <person name="Lara M."/>
            <person name="Lee W."/>
            <person name="Lennon N."/>
            <person name="Letendre F."/>
            <person name="LeVine R."/>
            <person name="Lipovsky A."/>
            <person name="Liu X."/>
            <person name="Liu J."/>
            <person name="Liu S."/>
            <person name="Lokyitsang T."/>
            <person name="Lokyitsang Y."/>
            <person name="Lubonja R."/>
            <person name="Lui A."/>
            <person name="MacDonald P."/>
            <person name="Magnisalis V."/>
            <person name="Maru K."/>
            <person name="Matthews C."/>
            <person name="McCusker W."/>
            <person name="McDonough S."/>
            <person name="Mehta T."/>
            <person name="Meldrim J."/>
            <person name="Meneus L."/>
            <person name="Mihai O."/>
            <person name="Mihalev A."/>
            <person name="Mihova T."/>
            <person name="Mittelman R."/>
            <person name="Mlenga V."/>
            <person name="Montmayeur A."/>
            <person name="Mulrain L."/>
            <person name="Navidi A."/>
            <person name="Naylor J."/>
            <person name="Negash T."/>
            <person name="Nguyen T."/>
            <person name="Nguyen N."/>
            <person name="Nicol R."/>
            <person name="Norbu C."/>
            <person name="Norbu N."/>
            <person name="Novod N."/>
            <person name="O'Neill B."/>
            <person name="Osman S."/>
            <person name="Markiewicz E."/>
            <person name="Oyono O.L."/>
            <person name="Patti C."/>
            <person name="Phunkhang P."/>
            <person name="Pierre F."/>
            <person name="Priest M."/>
            <person name="Raghuraman S."/>
            <person name="Rege F."/>
            <person name="Reyes R."/>
            <person name="Rise C."/>
            <person name="Rogov P."/>
            <person name="Ross K."/>
            <person name="Ryan E."/>
            <person name="Settipalli S."/>
            <person name="Shea T."/>
            <person name="Sherpa N."/>
            <person name="Shi L."/>
            <person name="Shih D."/>
            <person name="Sparrow T."/>
            <person name="Spaulding J."/>
            <person name="Stalker J."/>
            <person name="Stange-Thomann N."/>
            <person name="Stavropoulos S."/>
            <person name="Stone C."/>
            <person name="Strader C."/>
            <person name="Tesfaye S."/>
            <person name="Thomson T."/>
            <person name="Thoulutsang Y."/>
            <person name="Thoulutsang D."/>
            <person name="Topham K."/>
            <person name="Topping I."/>
            <person name="Tsamla T."/>
            <person name="Vassiliev H."/>
            <person name="Vo A."/>
            <person name="Wangchuk T."/>
            <person name="Wangdi T."/>
            <person name="Weiand M."/>
            <person name="Wilkinson J."/>
            <person name="Wilson A."/>
            <person name="Yadav S."/>
            <person name="Young G."/>
            <person name="Yu Q."/>
            <person name="Zembek L."/>
            <person name="Zhong D."/>
            <person name="Zimmer A."/>
            <person name="Zwirko Z."/>
            <person name="Jaffe D.B."/>
            <person name="Alvarez P."/>
            <person name="Brockman W."/>
            <person name="Butler J."/>
            <person name="Chin C."/>
            <person name="Gnerre S."/>
            <person name="Grabherr M."/>
            <person name="Kleber M."/>
            <person name="Mauceli E."/>
            <person name="MacCallum I."/>
        </authorList>
    </citation>
    <scope>NUCLEOTIDE SEQUENCE [LARGE SCALE GENOMIC DNA]</scope>
    <source>
        <strain evidence="3">white501</strain>
    </source>
</reference>
<gene>
    <name evidence="2" type="primary">Dsim\GD16100</name>
    <name evidence="2" type="ORF">Dsim_GD16100</name>
</gene>
<protein>
    <submittedName>
        <fullName evidence="2">GD16100</fullName>
    </submittedName>
</protein>
<feature type="region of interest" description="Disordered" evidence="1">
    <location>
        <begin position="85"/>
        <end position="107"/>
    </location>
</feature>
<dbReference type="HOGENOM" id="CLU_175789_0_0_1"/>
<dbReference type="OMA" id="CAAFRYF"/>
<name>B4R6K8_DROSI</name>
<evidence type="ECO:0000313" key="3">
    <source>
        <dbReference type="Proteomes" id="UP000000304"/>
    </source>
</evidence>
<dbReference type="EMBL" id="CM000366">
    <property type="protein sequence ID" value="EDX17438.1"/>
    <property type="molecule type" value="Genomic_DNA"/>
</dbReference>
<evidence type="ECO:0000256" key="1">
    <source>
        <dbReference type="SAM" id="MobiDB-lite"/>
    </source>
</evidence>
<dbReference type="AlphaFoldDB" id="B4R6K8"/>
<evidence type="ECO:0000313" key="2">
    <source>
        <dbReference type="EMBL" id="EDX17438.1"/>
    </source>
</evidence>
<organism evidence="2 3">
    <name type="scientific">Drosophila simulans</name>
    <name type="common">Fruit fly</name>
    <dbReference type="NCBI Taxonomy" id="7240"/>
    <lineage>
        <taxon>Eukaryota</taxon>
        <taxon>Metazoa</taxon>
        <taxon>Ecdysozoa</taxon>
        <taxon>Arthropoda</taxon>
        <taxon>Hexapoda</taxon>
        <taxon>Insecta</taxon>
        <taxon>Pterygota</taxon>
        <taxon>Neoptera</taxon>
        <taxon>Endopterygota</taxon>
        <taxon>Diptera</taxon>
        <taxon>Brachycera</taxon>
        <taxon>Muscomorpha</taxon>
        <taxon>Ephydroidea</taxon>
        <taxon>Drosophilidae</taxon>
        <taxon>Drosophila</taxon>
        <taxon>Sophophora</taxon>
    </lineage>
</organism>
<dbReference type="Proteomes" id="UP000000304">
    <property type="component" value="Chromosome X"/>
</dbReference>
<sequence length="107" mass="11030">MDEPTVNLLAPIPSTQSALATPPPTTPYVMCAAFRYFFFRSLYTRPRSSALASKCSAGDSSAARGGGGDVDVVVATAPLGARVSEKFSMPAPPTTDACSSSSDPRIG</sequence>